<dbReference type="GO" id="GO:0016787">
    <property type="term" value="F:hydrolase activity"/>
    <property type="evidence" value="ECO:0007669"/>
    <property type="project" value="UniProtKB-KW"/>
</dbReference>
<organism evidence="2 3">
    <name type="scientific">Helicobacter aurati</name>
    <dbReference type="NCBI Taxonomy" id="137778"/>
    <lineage>
        <taxon>Bacteria</taxon>
        <taxon>Pseudomonadati</taxon>
        <taxon>Campylobacterota</taxon>
        <taxon>Epsilonproteobacteria</taxon>
        <taxon>Campylobacterales</taxon>
        <taxon>Helicobacteraceae</taxon>
        <taxon>Helicobacter</taxon>
    </lineage>
</organism>
<evidence type="ECO:0000313" key="2">
    <source>
        <dbReference type="EMBL" id="RDU70859.1"/>
    </source>
</evidence>
<name>A0A3D8J008_9HELI</name>
<keyword evidence="3" id="KW-1185">Reference proteome</keyword>
<protein>
    <submittedName>
        <fullName evidence="2">Alpha/beta hydrolase</fullName>
    </submittedName>
</protein>
<dbReference type="InterPro" id="IPR029058">
    <property type="entry name" value="AB_hydrolase_fold"/>
</dbReference>
<reference evidence="2 3" key="1">
    <citation type="submission" date="2018-04" db="EMBL/GenBank/DDBJ databases">
        <title>Novel Campyloabacter and Helicobacter Species and Strains.</title>
        <authorList>
            <person name="Mannion A.J."/>
            <person name="Shen Z."/>
            <person name="Fox J.G."/>
        </authorList>
    </citation>
    <scope>NUCLEOTIDE SEQUENCE [LARGE SCALE GENOMIC DNA]</scope>
    <source>
        <strain evidence="2 3">MIT 97-5075</strain>
    </source>
</reference>
<dbReference type="RefSeq" id="WP_104763337.1">
    <property type="nucleotide sequence ID" value="NZ_FZPM01000019.1"/>
</dbReference>
<dbReference type="Gene3D" id="3.40.50.1820">
    <property type="entry name" value="alpha/beta hydrolase"/>
    <property type="match status" value="1"/>
</dbReference>
<dbReference type="InterPro" id="IPR022742">
    <property type="entry name" value="Hydrolase_4"/>
</dbReference>
<feature type="domain" description="Serine aminopeptidase S33" evidence="1">
    <location>
        <begin position="30"/>
        <end position="309"/>
    </location>
</feature>
<keyword evidence="2" id="KW-0378">Hydrolase</keyword>
<dbReference type="AlphaFoldDB" id="A0A3D8J008"/>
<proteinExistence type="predicted"/>
<dbReference type="Proteomes" id="UP000256424">
    <property type="component" value="Unassembled WGS sequence"/>
</dbReference>
<evidence type="ECO:0000313" key="3">
    <source>
        <dbReference type="Proteomes" id="UP000256424"/>
    </source>
</evidence>
<dbReference type="EMBL" id="NXLW01000016">
    <property type="protein sequence ID" value="RDU70859.1"/>
    <property type="molecule type" value="Genomic_DNA"/>
</dbReference>
<accession>A0A3D8J008</accession>
<evidence type="ECO:0000259" key="1">
    <source>
        <dbReference type="Pfam" id="PF12146"/>
    </source>
</evidence>
<comment type="caution">
    <text evidence="2">The sequence shown here is derived from an EMBL/GenBank/DDBJ whole genome shotgun (WGS) entry which is preliminary data.</text>
</comment>
<dbReference type="InterPro" id="IPR051044">
    <property type="entry name" value="MAG_DAG_Lipase"/>
</dbReference>
<dbReference type="PANTHER" id="PTHR11614">
    <property type="entry name" value="PHOSPHOLIPASE-RELATED"/>
    <property type="match status" value="1"/>
</dbReference>
<dbReference type="SUPFAM" id="SSF53474">
    <property type="entry name" value="alpha/beta-Hydrolases"/>
    <property type="match status" value="1"/>
</dbReference>
<dbReference type="OrthoDB" id="9806902at2"/>
<gene>
    <name evidence="2" type="ORF">CQA66_07540</name>
</gene>
<sequence length="326" mass="36957">MNSAIKITRNIALDSDFGSVFWDLYEPLQQAIGIIQIAHGMVEHKNRYEWIGTSLAKRGYIVGISDHRGHGESISKSYLIHNDNHISWGEMEKDGINQSVQDLYKLNQELRSCFRGMKVILLGHSMGSIIARLYLFKYSQTIDTLILSGTPAPNPLINIAILLAKTLQLFGLKNRGMQLLNQLSFGGFNASLLKKLPKGNYQYTGFEWLCSDPSVVQTYINDPKCRFIFSLQSFLHLFLALRDIYTIKQHANSTSQRMPILFISGDMDACGNFGKGVEEAKNILAMQGYNNITLKLYKDSRHEILNETNKQEVLEDILVWLNLCGE</sequence>
<dbReference type="Pfam" id="PF12146">
    <property type="entry name" value="Hydrolase_4"/>
    <property type="match status" value="1"/>
</dbReference>